<evidence type="ECO:0000313" key="5">
    <source>
        <dbReference type="Proteomes" id="UP001221519"/>
    </source>
</evidence>
<dbReference type="InterPro" id="IPR041698">
    <property type="entry name" value="Methyltransf_25"/>
</dbReference>
<protein>
    <submittedName>
        <fullName evidence="2">Class I SAM-dependent methyltransferase</fullName>
    </submittedName>
</protein>
<evidence type="ECO:0000313" key="3">
    <source>
        <dbReference type="EMBL" id="WDI01603.1"/>
    </source>
</evidence>
<dbReference type="CDD" id="cd02440">
    <property type="entry name" value="AdoMet_MTases"/>
    <property type="match status" value="1"/>
</dbReference>
<organism evidence="2 4">
    <name type="scientific">Paenibacillus urinalis</name>
    <dbReference type="NCBI Taxonomy" id="521520"/>
    <lineage>
        <taxon>Bacteria</taxon>
        <taxon>Bacillati</taxon>
        <taxon>Bacillota</taxon>
        <taxon>Bacilli</taxon>
        <taxon>Bacillales</taxon>
        <taxon>Paenibacillaceae</taxon>
        <taxon>Paenibacillus</taxon>
    </lineage>
</organism>
<keyword evidence="2" id="KW-0489">Methyltransferase</keyword>
<sequence length="193" mass="22162">MYQELEQADLLPLLCELLRFSDSVLDIGSGPGHLLEYYESRLIVALEIHRPYLEHRVNLSPHIIPINSDARKIGQLFVNKSFSTITMIDSLEHFTKKDGMKLLQQAEQIAKHRIIIFTPRGYFPQSGVDHYKLNGEAYQKHHSGWDEQELLALGYHVIVLKGFHDLGNPSFETSFHNEHVAMDAILAWKTLDT</sequence>
<dbReference type="EMBL" id="CP118101">
    <property type="protein sequence ID" value="WDH81874.1"/>
    <property type="molecule type" value="Genomic_DNA"/>
</dbReference>
<dbReference type="RefSeq" id="WP_047913618.1">
    <property type="nucleotide sequence ID" value="NZ_CP118101.1"/>
</dbReference>
<evidence type="ECO:0000313" key="2">
    <source>
        <dbReference type="EMBL" id="WDH81874.1"/>
    </source>
</evidence>
<dbReference type="Proteomes" id="UP001220962">
    <property type="component" value="Chromosome"/>
</dbReference>
<name>A0AAX3MYK3_9BACL</name>
<dbReference type="Gene3D" id="3.40.50.150">
    <property type="entry name" value="Vaccinia Virus protein VP39"/>
    <property type="match status" value="1"/>
</dbReference>
<accession>A0AAX3MYK3</accession>
<dbReference type="Pfam" id="PF13649">
    <property type="entry name" value="Methyltransf_25"/>
    <property type="match status" value="1"/>
</dbReference>
<feature type="domain" description="Methyltransferase" evidence="1">
    <location>
        <begin position="24"/>
        <end position="111"/>
    </location>
</feature>
<proteinExistence type="predicted"/>
<dbReference type="Proteomes" id="UP001221519">
    <property type="component" value="Chromosome"/>
</dbReference>
<evidence type="ECO:0000259" key="1">
    <source>
        <dbReference type="Pfam" id="PF13649"/>
    </source>
</evidence>
<keyword evidence="2" id="KW-0808">Transferase</keyword>
<dbReference type="AlphaFoldDB" id="A0AAX3MYK3"/>
<gene>
    <name evidence="2" type="ORF">PUW23_20625</name>
    <name evidence="3" type="ORF">PUW25_20515</name>
</gene>
<dbReference type="InterPro" id="IPR029063">
    <property type="entry name" value="SAM-dependent_MTases_sf"/>
</dbReference>
<keyword evidence="5" id="KW-1185">Reference proteome</keyword>
<dbReference type="SUPFAM" id="SSF53335">
    <property type="entry name" value="S-adenosyl-L-methionine-dependent methyltransferases"/>
    <property type="match status" value="1"/>
</dbReference>
<reference evidence="2 5" key="1">
    <citation type="submission" date="2023-02" db="EMBL/GenBank/DDBJ databases">
        <title>Pathogen: clinical or host-associated sample.</title>
        <authorList>
            <person name="Hergert J."/>
            <person name="Casey R."/>
            <person name="Wagner J."/>
            <person name="Young E.L."/>
            <person name="Oakeson K.F."/>
        </authorList>
    </citation>
    <scope>NUCLEOTIDE SEQUENCE</scope>
    <source>
        <strain evidence="3 5">2022CK-00829</strain>
        <strain evidence="2">2022CK-00830</strain>
    </source>
</reference>
<dbReference type="EMBL" id="CP118108">
    <property type="protein sequence ID" value="WDI01603.1"/>
    <property type="molecule type" value="Genomic_DNA"/>
</dbReference>
<dbReference type="GO" id="GO:0008168">
    <property type="term" value="F:methyltransferase activity"/>
    <property type="evidence" value="ECO:0007669"/>
    <property type="project" value="UniProtKB-KW"/>
</dbReference>
<dbReference type="GO" id="GO:0032259">
    <property type="term" value="P:methylation"/>
    <property type="evidence" value="ECO:0007669"/>
    <property type="project" value="UniProtKB-KW"/>
</dbReference>
<evidence type="ECO:0000313" key="4">
    <source>
        <dbReference type="Proteomes" id="UP001220962"/>
    </source>
</evidence>